<gene>
    <name evidence="7" type="primary">alkB</name>
    <name evidence="7" type="ORF">EAH88_17375</name>
</gene>
<dbReference type="InterPro" id="IPR005123">
    <property type="entry name" value="Oxoglu/Fe-dep_dioxygenase_dom"/>
</dbReference>
<dbReference type="AlphaFoldDB" id="A0A502FMW4"/>
<comment type="cofactor">
    <cofactor evidence="5">
        <name>Fe(2+)</name>
        <dbReference type="ChEBI" id="CHEBI:29033"/>
    </cofactor>
    <text evidence="5">Binds 1 Fe(2+) ion per subunit.</text>
</comment>
<feature type="binding site" evidence="5">
    <location>
        <position position="192"/>
    </location>
    <ligand>
        <name>Fe cation</name>
        <dbReference type="ChEBI" id="CHEBI:24875"/>
        <note>catalytic</note>
    </ligand>
</feature>
<protein>
    <submittedName>
        <fullName evidence="7">DNA oxidative demethylase AlkB</fullName>
    </submittedName>
</protein>
<dbReference type="GO" id="GO:0032259">
    <property type="term" value="P:methylation"/>
    <property type="evidence" value="ECO:0007669"/>
    <property type="project" value="UniProtKB-KW"/>
</dbReference>
<evidence type="ECO:0000313" key="7">
    <source>
        <dbReference type="EMBL" id="TPG04699.1"/>
    </source>
</evidence>
<comment type="caution">
    <text evidence="7">The sequence shown here is derived from an EMBL/GenBank/DDBJ whole genome shotgun (WGS) entry which is preliminary data.</text>
</comment>
<evidence type="ECO:0000313" key="8">
    <source>
        <dbReference type="Proteomes" id="UP000319486"/>
    </source>
</evidence>
<dbReference type="GO" id="GO:0008198">
    <property type="term" value="F:ferrous iron binding"/>
    <property type="evidence" value="ECO:0007669"/>
    <property type="project" value="TreeGrafter"/>
</dbReference>
<keyword evidence="7" id="KW-0808">Transferase</keyword>
<dbReference type="NCBIfam" id="NF011930">
    <property type="entry name" value="PRK15401.1"/>
    <property type="match status" value="1"/>
</dbReference>
<feature type="binding site" evidence="5">
    <location>
        <position position="136"/>
    </location>
    <ligand>
        <name>Fe cation</name>
        <dbReference type="ChEBI" id="CHEBI:24875"/>
        <note>catalytic</note>
    </ligand>
</feature>
<organism evidence="7 8">
    <name type="scientific">Rhodanobacter glycinis</name>
    <dbReference type="NCBI Taxonomy" id="582702"/>
    <lineage>
        <taxon>Bacteria</taxon>
        <taxon>Pseudomonadati</taxon>
        <taxon>Pseudomonadota</taxon>
        <taxon>Gammaproteobacteria</taxon>
        <taxon>Lysobacterales</taxon>
        <taxon>Rhodanobacteraceae</taxon>
        <taxon>Rhodanobacter</taxon>
    </lineage>
</organism>
<dbReference type="GO" id="GO:0035515">
    <property type="term" value="F:oxidative RNA demethylase activity"/>
    <property type="evidence" value="ECO:0007669"/>
    <property type="project" value="TreeGrafter"/>
</dbReference>
<dbReference type="PROSITE" id="PS51471">
    <property type="entry name" value="FE2OG_OXY"/>
    <property type="match status" value="1"/>
</dbReference>
<dbReference type="PANTHER" id="PTHR16557:SF2">
    <property type="entry name" value="NUCLEIC ACID DIOXYGENASE ALKBH1"/>
    <property type="match status" value="1"/>
</dbReference>
<dbReference type="RefSeq" id="WP_140655403.1">
    <property type="nucleotide sequence ID" value="NZ_RCZB01000001.1"/>
</dbReference>
<evidence type="ECO:0000256" key="1">
    <source>
        <dbReference type="ARBA" id="ARBA00022723"/>
    </source>
</evidence>
<dbReference type="PANTHER" id="PTHR16557">
    <property type="entry name" value="ALKYLATED DNA REPAIR PROTEIN ALKB-RELATED"/>
    <property type="match status" value="1"/>
</dbReference>
<keyword evidence="8" id="KW-1185">Reference proteome</keyword>
<evidence type="ECO:0000256" key="3">
    <source>
        <dbReference type="ARBA" id="ARBA00023002"/>
    </source>
</evidence>
<dbReference type="Proteomes" id="UP000319486">
    <property type="component" value="Unassembled WGS sequence"/>
</dbReference>
<keyword evidence="4 5" id="KW-0408">Iron</keyword>
<evidence type="ECO:0000256" key="2">
    <source>
        <dbReference type="ARBA" id="ARBA00022964"/>
    </source>
</evidence>
<evidence type="ECO:0000256" key="5">
    <source>
        <dbReference type="PIRSR" id="PIRSR604574-2"/>
    </source>
</evidence>
<dbReference type="InterPro" id="IPR027450">
    <property type="entry name" value="AlkB-like"/>
</dbReference>
<dbReference type="EMBL" id="RCZO01000012">
    <property type="protein sequence ID" value="TPG04699.1"/>
    <property type="molecule type" value="Genomic_DNA"/>
</dbReference>
<dbReference type="GO" id="GO:0035516">
    <property type="term" value="F:broad specificity oxidative DNA demethylase activity"/>
    <property type="evidence" value="ECO:0007669"/>
    <property type="project" value="TreeGrafter"/>
</dbReference>
<sequence length="218" mass="23795">MITTDLFPAVPDPSRRDEPLCDGAAVLRGFALANEPPLLQAIDTIAAQAPFRHLITPGGFRMSVGMTNAGPLGWVSDRRGYRYDPIDPDSGQPWPPMPDVFLELAGAAAAQAGFSGFVPDACLINRYEPGTRLTLHQDRNERDFEQPIVSVSLGIPAVFLFGGMQRTDRAMRVPLAHGDVVVWGGPARLRYHGVLPLKPNLHQAFGECRINLTFRRAG</sequence>
<dbReference type="GO" id="GO:0005737">
    <property type="term" value="C:cytoplasm"/>
    <property type="evidence" value="ECO:0007669"/>
    <property type="project" value="TreeGrafter"/>
</dbReference>
<dbReference type="SUPFAM" id="SSF51197">
    <property type="entry name" value="Clavaminate synthase-like"/>
    <property type="match status" value="1"/>
</dbReference>
<dbReference type="GO" id="GO:0035513">
    <property type="term" value="P:oxidative RNA demethylation"/>
    <property type="evidence" value="ECO:0007669"/>
    <property type="project" value="TreeGrafter"/>
</dbReference>
<name>A0A502FMW4_9GAMM</name>
<feature type="binding site" evidence="5">
    <location>
        <position position="138"/>
    </location>
    <ligand>
        <name>Fe cation</name>
        <dbReference type="ChEBI" id="CHEBI:24875"/>
        <note>catalytic</note>
    </ligand>
</feature>
<keyword evidence="3" id="KW-0560">Oxidoreductase</keyword>
<keyword evidence="7" id="KW-0489">Methyltransferase</keyword>
<dbReference type="GO" id="GO:0008168">
    <property type="term" value="F:methyltransferase activity"/>
    <property type="evidence" value="ECO:0007669"/>
    <property type="project" value="UniProtKB-KW"/>
</dbReference>
<keyword evidence="1 5" id="KW-0479">Metal-binding</keyword>
<reference evidence="7 8" key="1">
    <citation type="journal article" date="2019" name="Environ. Microbiol.">
        <title>Species interactions and distinct microbial communities in high Arctic permafrost affected cryosols are associated with the CH4 and CO2 gas fluxes.</title>
        <authorList>
            <person name="Altshuler I."/>
            <person name="Hamel J."/>
            <person name="Turney S."/>
            <person name="Magnuson E."/>
            <person name="Levesque R."/>
            <person name="Greer C."/>
            <person name="Whyte L.G."/>
        </authorList>
    </citation>
    <scope>NUCLEOTIDE SEQUENCE [LARGE SCALE GENOMIC DNA]</scope>
    <source>
        <strain evidence="7 8">S13Y</strain>
    </source>
</reference>
<evidence type="ECO:0000259" key="6">
    <source>
        <dbReference type="PROSITE" id="PS51471"/>
    </source>
</evidence>
<evidence type="ECO:0000256" key="4">
    <source>
        <dbReference type="ARBA" id="ARBA00023004"/>
    </source>
</evidence>
<dbReference type="InterPro" id="IPR037151">
    <property type="entry name" value="AlkB-like_sf"/>
</dbReference>
<proteinExistence type="predicted"/>
<keyword evidence="2" id="KW-0223">Dioxygenase</keyword>
<feature type="domain" description="Fe2OG dioxygenase" evidence="6">
    <location>
        <begin position="118"/>
        <end position="218"/>
    </location>
</feature>
<dbReference type="InterPro" id="IPR004574">
    <property type="entry name" value="Alkb"/>
</dbReference>
<accession>A0A502FMW4</accession>
<dbReference type="Gene3D" id="2.60.120.590">
    <property type="entry name" value="Alpha-ketoglutarate-dependent dioxygenase AlkB-like"/>
    <property type="match status" value="1"/>
</dbReference>
<dbReference type="OrthoDB" id="9796932at2"/>
<dbReference type="Pfam" id="PF13532">
    <property type="entry name" value="2OG-FeII_Oxy_2"/>
    <property type="match status" value="1"/>
</dbReference>